<evidence type="ECO:0000256" key="4">
    <source>
        <dbReference type="ARBA" id="ARBA00005239"/>
    </source>
</evidence>
<evidence type="ECO:0000256" key="3">
    <source>
        <dbReference type="ARBA" id="ARBA00004484"/>
    </source>
</evidence>
<evidence type="ECO:0000256" key="15">
    <source>
        <dbReference type="ARBA" id="ARBA00081558"/>
    </source>
</evidence>
<evidence type="ECO:0000313" key="21">
    <source>
        <dbReference type="Proteomes" id="UP000052978"/>
    </source>
</evidence>
<dbReference type="InterPro" id="IPR031994">
    <property type="entry name" value="JAKMIP_C"/>
</dbReference>
<feature type="compositionally biased region" description="Polar residues" evidence="17">
    <location>
        <begin position="1533"/>
        <end position="1547"/>
    </location>
</feature>
<dbReference type="GO" id="GO:0050811">
    <property type="term" value="F:GABA receptor binding"/>
    <property type="evidence" value="ECO:0007669"/>
    <property type="project" value="TreeGrafter"/>
</dbReference>
<protein>
    <recommendedName>
        <fullName evidence="13">Dihydropyrimidinase-related protein 1</fullName>
    </recommendedName>
    <alternativeName>
        <fullName evidence="14">Collapsin response mediator protein 1</fullName>
    </alternativeName>
    <alternativeName>
        <fullName evidence="15">Inactive dihydropyrimidinase</fullName>
    </alternativeName>
</protein>
<keyword evidence="9" id="KW-0944">Nitration</keyword>
<keyword evidence="21" id="KW-1185">Reference proteome</keyword>
<keyword evidence="7" id="KW-0597">Phosphoprotein</keyword>
<dbReference type="GO" id="GO:0005737">
    <property type="term" value="C:cytoplasm"/>
    <property type="evidence" value="ECO:0007669"/>
    <property type="project" value="InterPro"/>
</dbReference>
<evidence type="ECO:0000256" key="13">
    <source>
        <dbReference type="ARBA" id="ARBA00071519"/>
    </source>
</evidence>
<feature type="region of interest" description="Disordered" evidence="17">
    <location>
        <begin position="1509"/>
        <end position="1571"/>
    </location>
</feature>
<feature type="compositionally biased region" description="Polar residues" evidence="17">
    <location>
        <begin position="452"/>
        <end position="461"/>
    </location>
</feature>
<keyword evidence="20" id="KW-0418">Kinase</keyword>
<keyword evidence="8 16" id="KW-0175">Coiled coil</keyword>
<evidence type="ECO:0000259" key="18">
    <source>
        <dbReference type="Pfam" id="PF01979"/>
    </source>
</evidence>
<dbReference type="GO" id="GO:0005819">
    <property type="term" value="C:spindle"/>
    <property type="evidence" value="ECO:0007669"/>
    <property type="project" value="UniProtKB-SubCell"/>
</dbReference>
<comment type="similarity">
    <text evidence="4">Belongs to the JAKMIP family.</text>
</comment>
<dbReference type="CDD" id="cd01314">
    <property type="entry name" value="D-HYD"/>
    <property type="match status" value="1"/>
</dbReference>
<dbReference type="EMBL" id="KE162038">
    <property type="protein sequence ID" value="EPQ06700.1"/>
    <property type="molecule type" value="Genomic_DNA"/>
</dbReference>
<dbReference type="FunFam" id="2.30.40.10:FF:000021">
    <property type="entry name" value="Dihydropyrimidinase-related protein 2"/>
    <property type="match status" value="1"/>
</dbReference>
<evidence type="ECO:0000256" key="5">
    <source>
        <dbReference type="ARBA" id="ARBA00008829"/>
    </source>
</evidence>
<proteinExistence type="inferred from homology"/>
<dbReference type="SUPFAM" id="SSF51556">
    <property type="entry name" value="Metallo-dependent hydrolases"/>
    <property type="match status" value="2"/>
</dbReference>
<evidence type="ECO:0000256" key="1">
    <source>
        <dbReference type="ARBA" id="ARBA00004186"/>
    </source>
</evidence>
<dbReference type="Pfam" id="PF01979">
    <property type="entry name" value="Amidohydro_1"/>
    <property type="match status" value="1"/>
</dbReference>
<evidence type="ECO:0000256" key="17">
    <source>
        <dbReference type="SAM" id="MobiDB-lite"/>
    </source>
</evidence>
<evidence type="ECO:0000256" key="6">
    <source>
        <dbReference type="ARBA" id="ARBA00022490"/>
    </source>
</evidence>
<dbReference type="Pfam" id="PF15030">
    <property type="entry name" value="DUF4527"/>
    <property type="match status" value="1"/>
</dbReference>
<feature type="coiled-coil region" evidence="16">
    <location>
        <begin position="146"/>
        <end position="225"/>
    </location>
</feature>
<dbReference type="InterPro" id="IPR011778">
    <property type="entry name" value="Hydantoinase/dihydroPyrase"/>
</dbReference>
<dbReference type="GO" id="GO:0043204">
    <property type="term" value="C:perikaryon"/>
    <property type="evidence" value="ECO:0007669"/>
    <property type="project" value="UniProtKB-SubCell"/>
</dbReference>
<dbReference type="InterPro" id="IPR011059">
    <property type="entry name" value="Metal-dep_hydrolase_composite"/>
</dbReference>
<dbReference type="Proteomes" id="UP000052978">
    <property type="component" value="Unassembled WGS sequence"/>
</dbReference>
<evidence type="ECO:0000256" key="11">
    <source>
        <dbReference type="ARBA" id="ARBA00059281"/>
    </source>
</evidence>
<gene>
    <name evidence="20" type="ORF">D623_10005523</name>
</gene>
<keyword evidence="6" id="KW-0963">Cytoplasm</keyword>
<comment type="similarity">
    <text evidence="5">Belongs to the metallo-dependent hydrolases superfamily. Hydantoinase/dihydropyrimidinase family.</text>
</comment>
<keyword evidence="10" id="KW-0206">Cytoskeleton</keyword>
<feature type="coiled-coil region" evidence="16">
    <location>
        <begin position="287"/>
        <end position="377"/>
    </location>
</feature>
<dbReference type="GO" id="GO:0016301">
    <property type="term" value="F:kinase activity"/>
    <property type="evidence" value="ECO:0007669"/>
    <property type="project" value="UniProtKB-KW"/>
</dbReference>
<reference evidence="20 21" key="1">
    <citation type="journal article" date="2013" name="Nat. Commun.">
        <title>Genome analysis reveals insights into physiology and longevity of the Brandt's bat Myotis brandtii.</title>
        <authorList>
            <person name="Seim I."/>
            <person name="Fang X."/>
            <person name="Xiong Z."/>
            <person name="Lobanov A.V."/>
            <person name="Huang Z."/>
            <person name="Ma S."/>
            <person name="Feng Y."/>
            <person name="Turanov A.A."/>
            <person name="Zhu Y."/>
            <person name="Lenz T.L."/>
            <person name="Gerashchenko M.V."/>
            <person name="Fan D."/>
            <person name="Hee Yim S."/>
            <person name="Yao X."/>
            <person name="Jordan D."/>
            <person name="Xiong Y."/>
            <person name="Ma Y."/>
            <person name="Lyapunov A.N."/>
            <person name="Chen G."/>
            <person name="Kulakova O.I."/>
            <person name="Sun Y."/>
            <person name="Lee S.G."/>
            <person name="Bronson R.T."/>
            <person name="Moskalev A.A."/>
            <person name="Sunyaev S.R."/>
            <person name="Zhang G."/>
            <person name="Krogh A."/>
            <person name="Wang J."/>
            <person name="Gladyshev V.N."/>
        </authorList>
    </citation>
    <scope>NUCLEOTIDE SEQUENCE [LARGE SCALE GENOMIC DNA]</scope>
</reference>
<dbReference type="GO" id="GO:0019900">
    <property type="term" value="F:kinase binding"/>
    <property type="evidence" value="ECO:0007669"/>
    <property type="project" value="InterPro"/>
</dbReference>
<evidence type="ECO:0000256" key="9">
    <source>
        <dbReference type="ARBA" id="ARBA00023074"/>
    </source>
</evidence>
<evidence type="ECO:0000256" key="10">
    <source>
        <dbReference type="ARBA" id="ARBA00023212"/>
    </source>
</evidence>
<evidence type="ECO:0000259" key="19">
    <source>
        <dbReference type="Pfam" id="PF16034"/>
    </source>
</evidence>
<feature type="compositionally biased region" description="Low complexity" evidence="17">
    <location>
        <begin position="1509"/>
        <end position="1524"/>
    </location>
</feature>
<dbReference type="PANTHER" id="PTHR18935">
    <property type="entry name" value="GOLGIN SUBFAMILY A MEMBER 4-LIKE ISOFORM X1"/>
    <property type="match status" value="1"/>
</dbReference>
<comment type="subunit">
    <text evidence="12">Homotetramer, and heterotetramer with DPYSL2, DPYSL3, DPYSL4 or DPYSL5. Interacts with PLXNA1. Interacts with FLNA (via calponin-homology (CH) domain 1 and filamin repeat 24); the interaction alters FLNA ternary structure and thus promotes FLNA dissociation from F-actin.</text>
</comment>
<evidence type="ECO:0000313" key="20">
    <source>
        <dbReference type="EMBL" id="EPQ06700.1"/>
    </source>
</evidence>
<dbReference type="GO" id="GO:0016810">
    <property type="term" value="F:hydrolase activity, acting on carbon-nitrogen (but not peptide) bonds"/>
    <property type="evidence" value="ECO:0007669"/>
    <property type="project" value="InterPro"/>
</dbReference>
<feature type="domain" description="Janus kinase and microtubule-interacting protein C-terminal" evidence="19">
    <location>
        <begin position="478"/>
        <end position="569"/>
    </location>
</feature>
<dbReference type="InterPro" id="IPR006680">
    <property type="entry name" value="Amidohydro-rel"/>
</dbReference>
<dbReference type="InterPro" id="IPR032466">
    <property type="entry name" value="Metal_Hydrolase"/>
</dbReference>
<evidence type="ECO:0000256" key="2">
    <source>
        <dbReference type="ARBA" id="ARBA00004300"/>
    </source>
</evidence>
<dbReference type="InterPro" id="IPR032771">
    <property type="entry name" value="DUF4527"/>
</dbReference>
<dbReference type="Gene3D" id="3.20.20.140">
    <property type="entry name" value="Metal-dependent hydrolases"/>
    <property type="match status" value="2"/>
</dbReference>
<dbReference type="PANTHER" id="PTHR18935:SF6">
    <property type="entry name" value="JANUS KINASE AND MICROTUBULE-INTERACTING PROTEIN 1"/>
    <property type="match status" value="1"/>
</dbReference>
<organism evidence="20 21">
    <name type="scientific">Myotis brandtii</name>
    <name type="common">Brandt's bat</name>
    <dbReference type="NCBI Taxonomy" id="109478"/>
    <lineage>
        <taxon>Eukaryota</taxon>
        <taxon>Metazoa</taxon>
        <taxon>Chordata</taxon>
        <taxon>Craniata</taxon>
        <taxon>Vertebrata</taxon>
        <taxon>Euteleostomi</taxon>
        <taxon>Mammalia</taxon>
        <taxon>Eutheria</taxon>
        <taxon>Laurasiatheria</taxon>
        <taxon>Chiroptera</taxon>
        <taxon>Yangochiroptera</taxon>
        <taxon>Vespertilionidae</taxon>
        <taxon>Myotis</taxon>
    </lineage>
</organism>
<evidence type="ECO:0000256" key="16">
    <source>
        <dbReference type="SAM" id="Coils"/>
    </source>
</evidence>
<dbReference type="GO" id="GO:0005813">
    <property type="term" value="C:centrosome"/>
    <property type="evidence" value="ECO:0007669"/>
    <property type="project" value="UniProtKB-SubCell"/>
</dbReference>
<dbReference type="FunFam" id="3.20.20.140:FF:000217">
    <property type="entry name" value="Dihydropyrimidinase-related protein 1"/>
    <property type="match status" value="2"/>
</dbReference>
<accession>S7MTP6</accession>
<name>S7MTP6_MYOBR</name>
<evidence type="ECO:0000256" key="8">
    <source>
        <dbReference type="ARBA" id="ARBA00023054"/>
    </source>
</evidence>
<keyword evidence="20" id="KW-0808">Transferase</keyword>
<dbReference type="SUPFAM" id="SSF51338">
    <property type="entry name" value="Composite domain of metallo-dependent hydrolases"/>
    <property type="match status" value="2"/>
</dbReference>
<feature type="domain" description="Janus kinase and microtubule-interacting protein C-terminal" evidence="19">
    <location>
        <begin position="415"/>
        <end position="477"/>
    </location>
</feature>
<feature type="domain" description="Amidohydrolase-related" evidence="18">
    <location>
        <begin position="992"/>
        <end position="1452"/>
    </location>
</feature>
<evidence type="ECO:0000256" key="14">
    <source>
        <dbReference type="ARBA" id="ARBA00079257"/>
    </source>
</evidence>
<comment type="subcellular location">
    <subcellularLocation>
        <location evidence="2">Cytoplasm</location>
        <location evidence="2">Cytoskeleton</location>
        <location evidence="2">Microtubule organizing center</location>
        <location evidence="2">Centrosome</location>
    </subcellularLocation>
    <subcellularLocation>
        <location evidence="1">Cytoplasm</location>
        <location evidence="1">Cytoskeleton</location>
        <location evidence="1">Spindle</location>
    </subcellularLocation>
    <subcellularLocation>
        <location evidence="3">Perikaryon</location>
    </subcellularLocation>
</comment>
<feature type="region of interest" description="Disordered" evidence="17">
    <location>
        <begin position="452"/>
        <end position="477"/>
    </location>
</feature>
<dbReference type="InterPro" id="IPR024836">
    <property type="entry name" value="JAKMIP"/>
</dbReference>
<feature type="coiled-coil region" evidence="16">
    <location>
        <begin position="23"/>
        <end position="97"/>
    </location>
</feature>
<evidence type="ECO:0000256" key="12">
    <source>
        <dbReference type="ARBA" id="ARBA00061880"/>
    </source>
</evidence>
<dbReference type="eggNOG" id="ENOG502QS6X">
    <property type="taxonomic scope" value="Eukaryota"/>
</dbReference>
<sequence>MSKKGRSKGDKPEMEADAVQVANEELRAKLTSIQIEFQQEKSKVGKLRERLQEAKLEREQEQRRHTAYLSALRAKLHEEKTKELQALRESLIRQHEQEAARTAKIKEGELQRLQATLNVLRDGAADKVKTALLAEAREEARRSFDGERLRLQQEVLEQKAARKQAEEALSHCVQADKAKAADLRAAYQEHQDEVHRIKRECERDIRRLMDEIKGKDRVILALEKELGVQAGQTQRLLLQKEALDEQLVQVKEAERHHSSPKRELPPGIGDMAELLGAQDQHMDERDVRRFQLKIAELNSVIRKLEDRNTLLADERNELLKRSRETEVQLKPLVEKNKRMSKKNEDLLQSIQRMEEKLKKLTRENVEMKEKLSAQASLKRHTSLNDLSLTRDEQEIEFLRLQVLEQQHVIDDLSLERERLLRPKRHRGKGLKLPKKHVVETFFGFDEESVDSETLSETSCNTDRTDRAPATPEEDLDDTREQLQADLLRCQAKIEDLEKLLAERGQDSQWVEEKQLLMRTNQELQEKVYQLEVEARQLKSDMQDARDQNELLEFRVLELEERERRSPAFNLQIASFPENHSSALQLFCHQEGVKDVDVSDLMKKLDILGDNGNLRNEEQVAIIQAGTVLALCEKWLKQIEGTEAALTQKMLDLEKEKDLFSKQKGYLEEELDYRKQALDQAHLCCKRTRRREAAAAHYAGMEPAATGRAEKTFSYVVRAPGGDGVDVMNVDVKIDTTWVFQDAEDSGEEPGWCPEGAALGSPDVDTGTLRRQLESSEQKLLAAVDKYVRSESGLRSSLGNTCLFQVDELQKKQHEAILAVTPLKAKLASLVQKCRDRNHLLTRLLQELCRHGPADRLLCQTVRSMVDDVALAEYAATFLAAGVPETSRHPALEPEKPGAVTAQNSLLNAEVDSALPRPWHPEPWPVTEAEWPAPTARLDALESDRLLIKGGRIINDDQSFYADVYLEDGLIKQIGENLIVPGGVKTIEANGRMVIPGGIDVNTYLQKPSQGMTAADDFFQGTRAALAGGTTMIIDHVVPEPGSSLLTAFEKWHEAADTKSCCDYSLHVDITGWSDGVREELEVLVQDKGVNSFQVYMAYKDLYQMSDSQLYEAFTFLKGLGAVSLVHAENGDLIAQEQKRILEMGITGPEGHVLSRPEELEAEAVFRAITIAGRINCPVYITKVMSKSAADIIALARKRGPLVFGEPIAASLGTDGTHYWSKNWAKAAAFLEAEAVFRAITIAGRINCPVYITKVMSKSAADIIALARKRGPLVFGEPIAASLGTDGTHYWSKNWAKAAAFVTSPPLSPDPPTPDYLTSLLACGDLQVTGSGHCPYSTAQKAVGKDNFTLIPEGVNGIEERMTVVWDKAVATGKMDENQFVAVTSTNAAKIFNLYPRKGRIAVGSDADVVIWDPDRVKTITAKSHKSAVEYNIFEGMECHGSPLVVISQGKIVFEDGTISVSKGMGRFIPRKPFPEHLYQRVRIRTKVSGLQGVPRGMYDGPVYEVPATPKYATPAPSAKSSPSKHQPPPFRNLHQSNFSLSGAQTDDNNPRRTGHRIVAPPGGRCNITSLG</sequence>
<evidence type="ECO:0000256" key="7">
    <source>
        <dbReference type="ARBA" id="ARBA00022553"/>
    </source>
</evidence>
<dbReference type="Pfam" id="PF16034">
    <property type="entry name" value="JAKMIP_CC3"/>
    <property type="match status" value="2"/>
</dbReference>
<comment type="function">
    <text evidence="11">Necessary for signaling by class 3 semaphorins and subsequent remodeling of the cytoskeleton. Plays a role in axon guidance. During the axon guidance process, acts downstream of SEMA3A to promote FLNA dissociation from F-actin which results in the rearrangement of the actin cytoskeleton and the collapse of the growth cone. Involved in invasive growth and cell migration. May participate in cytokinesis.</text>
</comment>
<dbReference type="GO" id="GO:0008017">
    <property type="term" value="F:microtubule binding"/>
    <property type="evidence" value="ECO:0007669"/>
    <property type="project" value="InterPro"/>
</dbReference>